<keyword evidence="2" id="KW-1185">Reference proteome</keyword>
<proteinExistence type="predicted"/>
<organism evidence="1 2">
    <name type="scientific">Roseicella frigidaeris</name>
    <dbReference type="NCBI Taxonomy" id="2230885"/>
    <lineage>
        <taxon>Bacteria</taxon>
        <taxon>Pseudomonadati</taxon>
        <taxon>Pseudomonadota</taxon>
        <taxon>Alphaproteobacteria</taxon>
        <taxon>Acetobacterales</taxon>
        <taxon>Roseomonadaceae</taxon>
        <taxon>Roseicella</taxon>
    </lineage>
</organism>
<comment type="caution">
    <text evidence="1">The sequence shown here is derived from an EMBL/GenBank/DDBJ whole genome shotgun (WGS) entry which is preliminary data.</text>
</comment>
<evidence type="ECO:0000313" key="2">
    <source>
        <dbReference type="Proteomes" id="UP000249065"/>
    </source>
</evidence>
<sequence length="78" mass="8688">MASESVADFAGIRMLWRADWPAGSALVYEGVEINPRHHLRQGCGEVTKAPLQVCILNKQHAQLRTGIWILDCLNSICQ</sequence>
<dbReference type="AlphaFoldDB" id="A0A327LUW5"/>
<reference evidence="2" key="1">
    <citation type="submission" date="2018-06" db="EMBL/GenBank/DDBJ databases">
        <authorList>
            <person name="Khan S.A."/>
        </authorList>
    </citation>
    <scope>NUCLEOTIDE SEQUENCE [LARGE SCALE GENOMIC DNA]</scope>
    <source>
        <strain evidence="2">DB-1506</strain>
    </source>
</reference>
<gene>
    <name evidence="1" type="ORF">DOO78_26170</name>
</gene>
<name>A0A327LUW5_9PROT</name>
<accession>A0A327LUW5</accession>
<dbReference type="Proteomes" id="UP000249065">
    <property type="component" value="Unassembled WGS sequence"/>
</dbReference>
<protein>
    <submittedName>
        <fullName evidence="1">Uncharacterized protein</fullName>
    </submittedName>
</protein>
<dbReference type="EMBL" id="QLIX01000052">
    <property type="protein sequence ID" value="RAI54541.1"/>
    <property type="molecule type" value="Genomic_DNA"/>
</dbReference>
<evidence type="ECO:0000313" key="1">
    <source>
        <dbReference type="EMBL" id="RAI54541.1"/>
    </source>
</evidence>